<dbReference type="RefSeq" id="WP_075528157.1">
    <property type="nucleotide sequence ID" value="NZ_CP017560.1"/>
</dbReference>
<reference evidence="1 2" key="1">
    <citation type="submission" date="2016-09" db="EMBL/GenBank/DDBJ databases">
        <title>Complete genome sequence of the Lysinibacillus sphaericus LMG 22257, a specie of Bacillus with ureolytic activity that can effectively biodeposit calcium carbonate.</title>
        <authorList>
            <person name="Yan W."/>
        </authorList>
    </citation>
    <scope>NUCLEOTIDE SEQUENCE [LARGE SCALE GENOMIC DNA]</scope>
    <source>
        <strain evidence="1 2">LMG 22257</strain>
    </source>
</reference>
<dbReference type="Proteomes" id="UP000185746">
    <property type="component" value="Chromosome"/>
</dbReference>
<proteinExistence type="predicted"/>
<gene>
    <name evidence="1" type="ORF">BI350_10990</name>
</gene>
<accession>A0A1D8JH13</accession>
<dbReference type="KEGG" id="surl:BI350_10990"/>
<protein>
    <submittedName>
        <fullName evidence="1">Uncharacterized protein</fullName>
    </submittedName>
</protein>
<dbReference type="EMBL" id="CP017560">
    <property type="protein sequence ID" value="AOV08010.1"/>
    <property type="molecule type" value="Genomic_DNA"/>
</dbReference>
<keyword evidence="2" id="KW-1185">Reference proteome</keyword>
<sequence length="66" mass="7771">MELYISLLASKNIDGTPYVIIFNKPEDRSNPNKYKNLNQLPFEEVYKCLTELEEYKAAKINYINPQ</sequence>
<dbReference type="AlphaFoldDB" id="A0A1D8JH13"/>
<organism evidence="1 2">
    <name type="scientific">Sporosarcina ureilytica</name>
    <dbReference type="NCBI Taxonomy" id="298596"/>
    <lineage>
        <taxon>Bacteria</taxon>
        <taxon>Bacillati</taxon>
        <taxon>Bacillota</taxon>
        <taxon>Bacilli</taxon>
        <taxon>Bacillales</taxon>
        <taxon>Caryophanaceae</taxon>
        <taxon>Sporosarcina</taxon>
    </lineage>
</organism>
<evidence type="ECO:0000313" key="1">
    <source>
        <dbReference type="EMBL" id="AOV08010.1"/>
    </source>
</evidence>
<evidence type="ECO:0000313" key="2">
    <source>
        <dbReference type="Proteomes" id="UP000185746"/>
    </source>
</evidence>
<name>A0A1D8JH13_9BACL</name>